<dbReference type="SUPFAM" id="SSF103506">
    <property type="entry name" value="Mitochondrial carrier"/>
    <property type="match status" value="1"/>
</dbReference>
<dbReference type="InterPro" id="IPR023395">
    <property type="entry name" value="MCP_dom_sf"/>
</dbReference>
<evidence type="ECO:0000256" key="7">
    <source>
        <dbReference type="ARBA" id="ARBA00023128"/>
    </source>
</evidence>
<dbReference type="PROSITE" id="PS50920">
    <property type="entry name" value="SOLCAR"/>
    <property type="match status" value="1"/>
</dbReference>
<evidence type="ECO:0000256" key="8">
    <source>
        <dbReference type="ARBA" id="ARBA00023136"/>
    </source>
</evidence>
<feature type="repeat" description="Solcar" evidence="9">
    <location>
        <begin position="51"/>
        <end position="137"/>
    </location>
</feature>
<evidence type="ECO:0000313" key="12">
    <source>
        <dbReference type="Proteomes" id="UP001209878"/>
    </source>
</evidence>
<proteinExistence type="inferred from homology"/>
<comment type="subcellular location">
    <subcellularLocation>
        <location evidence="1">Mitochondrion membrane</location>
        <topology evidence="1">Multi-pass membrane protein</topology>
    </subcellularLocation>
</comment>
<keyword evidence="6" id="KW-1133">Transmembrane helix</keyword>
<evidence type="ECO:0000256" key="9">
    <source>
        <dbReference type="PROSITE-ProRule" id="PRU00282"/>
    </source>
</evidence>
<protein>
    <recommendedName>
        <fullName evidence="13">Mitochondrial carrier protein</fullName>
    </recommendedName>
</protein>
<keyword evidence="5" id="KW-0677">Repeat</keyword>
<evidence type="ECO:0008006" key="13">
    <source>
        <dbReference type="Google" id="ProtNLM"/>
    </source>
</evidence>
<evidence type="ECO:0000313" key="11">
    <source>
        <dbReference type="EMBL" id="KAK2176685.1"/>
    </source>
</evidence>
<evidence type="ECO:0000256" key="5">
    <source>
        <dbReference type="ARBA" id="ARBA00022737"/>
    </source>
</evidence>
<dbReference type="InterPro" id="IPR050567">
    <property type="entry name" value="Mitochondrial_Carrier"/>
</dbReference>
<dbReference type="Pfam" id="PF00153">
    <property type="entry name" value="Mito_carr"/>
    <property type="match status" value="1"/>
</dbReference>
<evidence type="ECO:0000256" key="4">
    <source>
        <dbReference type="ARBA" id="ARBA00022692"/>
    </source>
</evidence>
<dbReference type="EMBL" id="JAODUO010000645">
    <property type="protein sequence ID" value="KAK2176685.1"/>
    <property type="molecule type" value="Genomic_DNA"/>
</dbReference>
<keyword evidence="12" id="KW-1185">Reference proteome</keyword>
<dbReference type="GO" id="GO:0022857">
    <property type="term" value="F:transmembrane transporter activity"/>
    <property type="evidence" value="ECO:0007669"/>
    <property type="project" value="TreeGrafter"/>
</dbReference>
<dbReference type="PANTHER" id="PTHR45624:SF10">
    <property type="entry name" value="SLC (SOLUTE CARRIER) HOMOLOG"/>
    <property type="match status" value="1"/>
</dbReference>
<reference evidence="11" key="1">
    <citation type="journal article" date="2023" name="Mol. Biol. Evol.">
        <title>Third-Generation Sequencing Reveals the Adaptive Role of the Epigenome in Three Deep-Sea Polychaetes.</title>
        <authorList>
            <person name="Perez M."/>
            <person name="Aroh O."/>
            <person name="Sun Y."/>
            <person name="Lan Y."/>
            <person name="Juniper S.K."/>
            <person name="Young C.R."/>
            <person name="Angers B."/>
            <person name="Qian P.Y."/>
        </authorList>
    </citation>
    <scope>NUCLEOTIDE SEQUENCE</scope>
    <source>
        <strain evidence="11">R07B-5</strain>
    </source>
</reference>
<dbReference type="Proteomes" id="UP001209878">
    <property type="component" value="Unassembled WGS sequence"/>
</dbReference>
<accession>A0AAD9KTN8</accession>
<evidence type="ECO:0000256" key="1">
    <source>
        <dbReference type="ARBA" id="ARBA00004225"/>
    </source>
</evidence>
<gene>
    <name evidence="11" type="ORF">NP493_646g01105</name>
</gene>
<evidence type="ECO:0000256" key="3">
    <source>
        <dbReference type="ARBA" id="ARBA00022448"/>
    </source>
</evidence>
<evidence type="ECO:0000256" key="6">
    <source>
        <dbReference type="ARBA" id="ARBA00022989"/>
    </source>
</evidence>
<sequence length="147" mass="16642">MRCIIRENGVRGPFKGLALTVARDASSFGIYMLSFQYICDCLTPDYEVNKPTAGVVLFAGGMAGCISWYNMPVDIVKSRIQADSVRNPRYRGWCSCAKELYREGGWKAFYRGFSVTLVRTFPLNAVTFFVYQKSLTVLKRLLHVDTL</sequence>
<keyword evidence="4 9" id="KW-0812">Transmembrane</keyword>
<keyword evidence="3 10" id="KW-0813">Transport</keyword>
<evidence type="ECO:0000256" key="2">
    <source>
        <dbReference type="ARBA" id="ARBA00006375"/>
    </source>
</evidence>
<keyword evidence="7" id="KW-0496">Mitochondrion</keyword>
<keyword evidence="8 9" id="KW-0472">Membrane</keyword>
<organism evidence="11 12">
    <name type="scientific">Ridgeia piscesae</name>
    <name type="common">Tubeworm</name>
    <dbReference type="NCBI Taxonomy" id="27915"/>
    <lineage>
        <taxon>Eukaryota</taxon>
        <taxon>Metazoa</taxon>
        <taxon>Spiralia</taxon>
        <taxon>Lophotrochozoa</taxon>
        <taxon>Annelida</taxon>
        <taxon>Polychaeta</taxon>
        <taxon>Sedentaria</taxon>
        <taxon>Canalipalpata</taxon>
        <taxon>Sabellida</taxon>
        <taxon>Siboglinidae</taxon>
        <taxon>Ridgeia</taxon>
    </lineage>
</organism>
<comment type="similarity">
    <text evidence="2 10">Belongs to the mitochondrial carrier (TC 2.A.29) family.</text>
</comment>
<dbReference type="InterPro" id="IPR018108">
    <property type="entry name" value="MCP_transmembrane"/>
</dbReference>
<comment type="caution">
    <text evidence="11">The sequence shown here is derived from an EMBL/GenBank/DDBJ whole genome shotgun (WGS) entry which is preliminary data.</text>
</comment>
<dbReference type="Gene3D" id="1.50.40.10">
    <property type="entry name" value="Mitochondrial carrier domain"/>
    <property type="match status" value="1"/>
</dbReference>
<dbReference type="GO" id="GO:0031966">
    <property type="term" value="C:mitochondrial membrane"/>
    <property type="evidence" value="ECO:0007669"/>
    <property type="project" value="UniProtKB-SubCell"/>
</dbReference>
<dbReference type="PANTHER" id="PTHR45624">
    <property type="entry name" value="MITOCHONDRIAL BASIC AMINO ACIDS TRANSPORTER-RELATED"/>
    <property type="match status" value="1"/>
</dbReference>
<name>A0AAD9KTN8_RIDPI</name>
<evidence type="ECO:0000256" key="10">
    <source>
        <dbReference type="RuleBase" id="RU000488"/>
    </source>
</evidence>
<dbReference type="AlphaFoldDB" id="A0AAD9KTN8"/>